<dbReference type="GO" id="GO:0005198">
    <property type="term" value="F:structural molecule activity"/>
    <property type="evidence" value="ECO:0007669"/>
    <property type="project" value="InterPro"/>
</dbReference>
<keyword evidence="1" id="KW-1133">Transmembrane helix</keyword>
<keyword evidence="2" id="KW-0282">Flagellum</keyword>
<keyword evidence="2" id="KW-0969">Cilium</keyword>
<proteinExistence type="predicted"/>
<evidence type="ECO:0000313" key="3">
    <source>
        <dbReference type="Proteomes" id="UP001185015"/>
    </source>
</evidence>
<name>A0AA90U0A6_9EURY</name>
<comment type="caution">
    <text evidence="2">The sequence shown here is derived from an EMBL/GenBank/DDBJ whole genome shotgun (WGS) entry which is preliminary data.</text>
</comment>
<keyword evidence="2" id="KW-0966">Cell projection</keyword>
<reference evidence="2 3" key="1">
    <citation type="submission" date="2023-07" db="EMBL/GenBank/DDBJ databases">
        <title>Genomic Encyclopedia of Type Strains, Phase IV (KMG-IV): sequencing the most valuable type-strain genomes for metagenomic binning, comparative biology and taxonomic classification.</title>
        <authorList>
            <person name="Goeker M."/>
        </authorList>
    </citation>
    <scope>NUCLEOTIDE SEQUENCE [LARGE SCALE GENOMIC DNA]</scope>
    <source>
        <strain evidence="2 3">DSM 17273</strain>
    </source>
</reference>
<keyword evidence="1" id="KW-0812">Transmembrane</keyword>
<dbReference type="RefSeq" id="WP_270095991.1">
    <property type="nucleotide sequence ID" value="NZ_JAQFFK010000003.1"/>
</dbReference>
<gene>
    <name evidence="2" type="ORF">J2750_001481</name>
</gene>
<dbReference type="PANTHER" id="PTHR42200:SF2">
    <property type="entry name" value="ARCHAEAL FLAGELLA-RELATED PROTEIN F"/>
    <property type="match status" value="1"/>
</dbReference>
<dbReference type="EMBL" id="JAVDQI010000005">
    <property type="protein sequence ID" value="MDR6223019.1"/>
    <property type="molecule type" value="Genomic_DNA"/>
</dbReference>
<organism evidence="2 3">
    <name type="scientific">Methanococcoides alaskense</name>
    <dbReference type="NCBI Taxonomy" id="325778"/>
    <lineage>
        <taxon>Archaea</taxon>
        <taxon>Methanobacteriati</taxon>
        <taxon>Methanobacteriota</taxon>
        <taxon>Stenosarchaea group</taxon>
        <taxon>Methanomicrobia</taxon>
        <taxon>Methanosarcinales</taxon>
        <taxon>Methanosarcinaceae</taxon>
        <taxon>Methanococcoides</taxon>
    </lineage>
</organism>
<accession>A0AA90U0A6</accession>
<keyword evidence="3" id="KW-1185">Reference proteome</keyword>
<evidence type="ECO:0000313" key="2">
    <source>
        <dbReference type="EMBL" id="MDR6223019.1"/>
    </source>
</evidence>
<feature type="transmembrane region" description="Helical" evidence="1">
    <location>
        <begin position="21"/>
        <end position="42"/>
    </location>
</feature>
<dbReference type="Proteomes" id="UP001185015">
    <property type="component" value="Unassembled WGS sequence"/>
</dbReference>
<dbReference type="AlphaFoldDB" id="A0AA90U0A6"/>
<dbReference type="Pfam" id="PF01917">
    <property type="entry name" value="Flagellin_arch-type"/>
    <property type="match status" value="1"/>
</dbReference>
<dbReference type="GO" id="GO:0097588">
    <property type="term" value="P:archaeal or bacterial-type flagellum-dependent cell motility"/>
    <property type="evidence" value="ECO:0007669"/>
    <property type="project" value="InterPro"/>
</dbReference>
<dbReference type="InterPro" id="IPR002774">
    <property type="entry name" value="Flagellin_arc-type"/>
</dbReference>
<dbReference type="PANTHER" id="PTHR42200">
    <property type="entry name" value="ARCHAEAL FLAGELLA-RELATED PROTEIN F-RELATED"/>
    <property type="match status" value="1"/>
</dbReference>
<keyword evidence="1" id="KW-0472">Membrane</keyword>
<protein>
    <submittedName>
        <fullName evidence="2">Flagellar protein FlaG</fullName>
    </submittedName>
</protein>
<evidence type="ECO:0000256" key="1">
    <source>
        <dbReference type="SAM" id="Phobius"/>
    </source>
</evidence>
<sequence>MAFTKKLHICTFADDRRAETAITHMIFFITAILIAMTVVAIMTSNVQSLTSSSASSSKVLSEQLKTDITIISDPELIPYDTTTKEYTFYAKNTGRTELDTEYMDILIDGLYVYSDDLEISLFDQDVLWRPGYLLMINVTVTEPLSNGDHRLLIAAENGKSDSMDFRI</sequence>